<protein>
    <submittedName>
        <fullName evidence="2">Uncharacterized protein</fullName>
    </submittedName>
</protein>
<gene>
    <name evidence="2" type="ORF">g.46106</name>
</gene>
<evidence type="ECO:0000313" key="2">
    <source>
        <dbReference type="EMBL" id="JAS84366.1"/>
    </source>
</evidence>
<dbReference type="AlphaFoldDB" id="A0A1B6IBQ9"/>
<feature type="region of interest" description="Disordered" evidence="1">
    <location>
        <begin position="1"/>
        <end position="103"/>
    </location>
</feature>
<organism evidence="2">
    <name type="scientific">Homalodisca liturata</name>
    <dbReference type="NCBI Taxonomy" id="320908"/>
    <lineage>
        <taxon>Eukaryota</taxon>
        <taxon>Metazoa</taxon>
        <taxon>Ecdysozoa</taxon>
        <taxon>Arthropoda</taxon>
        <taxon>Hexapoda</taxon>
        <taxon>Insecta</taxon>
        <taxon>Pterygota</taxon>
        <taxon>Neoptera</taxon>
        <taxon>Paraneoptera</taxon>
        <taxon>Hemiptera</taxon>
        <taxon>Auchenorrhyncha</taxon>
        <taxon>Membracoidea</taxon>
        <taxon>Cicadellidae</taxon>
        <taxon>Cicadellinae</taxon>
        <taxon>Proconiini</taxon>
        <taxon>Homalodisca</taxon>
    </lineage>
</organism>
<proteinExistence type="predicted"/>
<dbReference type="EMBL" id="GECU01023340">
    <property type="protein sequence ID" value="JAS84366.1"/>
    <property type="molecule type" value="Transcribed_RNA"/>
</dbReference>
<feature type="compositionally biased region" description="Low complexity" evidence="1">
    <location>
        <begin position="75"/>
        <end position="86"/>
    </location>
</feature>
<name>A0A1B6IBQ9_9HEMI</name>
<reference evidence="2" key="1">
    <citation type="submission" date="2015-11" db="EMBL/GenBank/DDBJ databases">
        <title>De novo transcriptome assembly of four potential Pierce s Disease insect vectors from Arizona vineyards.</title>
        <authorList>
            <person name="Tassone E.E."/>
        </authorList>
    </citation>
    <scope>NUCLEOTIDE SEQUENCE</scope>
</reference>
<feature type="compositionally biased region" description="Polar residues" evidence="1">
    <location>
        <begin position="48"/>
        <end position="58"/>
    </location>
</feature>
<evidence type="ECO:0000256" key="1">
    <source>
        <dbReference type="SAM" id="MobiDB-lite"/>
    </source>
</evidence>
<accession>A0A1B6IBQ9</accession>
<feature type="compositionally biased region" description="Polar residues" evidence="1">
    <location>
        <begin position="14"/>
        <end position="31"/>
    </location>
</feature>
<sequence>MERVKQSYRMLGYKSNSTQQNVNKIGNLNKQGNKKEDFSTKKPKINRSDSTQSLNIQQSDHKSRLLEGYKPAFYSRDSSVESTRSSLFMPSFASKTSEGDREN</sequence>